<dbReference type="Pfam" id="PF00151">
    <property type="entry name" value="Lipase"/>
    <property type="match status" value="1"/>
</dbReference>
<dbReference type="GO" id="GO:0016298">
    <property type="term" value="F:lipase activity"/>
    <property type="evidence" value="ECO:0007669"/>
    <property type="project" value="InterPro"/>
</dbReference>
<dbReference type="GO" id="GO:0016042">
    <property type="term" value="P:lipid catabolic process"/>
    <property type="evidence" value="ECO:0007669"/>
    <property type="project" value="TreeGrafter"/>
</dbReference>
<feature type="chain" id="PRO_5019085797" evidence="5">
    <location>
        <begin position="18"/>
        <end position="452"/>
    </location>
</feature>
<sequence>MRVVTVLLFFVLSQINCELSSIAPPKETTDKDAVDSNLTSNVTEINTNDVSVRENPQESKDNSVIVDRNKEHEKVFESIINSHFPKQHETVASSNVVSTPVVLPQTVTVAKDANIVNNNVSTQHPLVVHDSIGTKILLYTQSNPVTAEVLVPGDPSTINKISSFRSEKPLRVIIHGSFDGLDNGHWMTDMKDKFLQRDDENVILCDWSKGASANLPDQRMTNIRMLGSKVADVLKDFIKLKNVKPEDIHVIAHSLGTFAADVIGRQIQNLGRISALDPGGPNFDVLPIDMRLDSSDALFVDAIHTDVENTSLSLYGRGTAVAVGHMDFFPNGGSNQPGCNVQRFEDLIIRPIGEGVRRFVACHHYRAIDYFMETILPTSSNCLMLAYKCDNYTNYLDGKCASCDKSGIDCAEMGFKSIDYFKDDDKMPKKFYITTNRRKPYCRKLSINTNFK</sequence>
<dbReference type="PRINTS" id="PR00821">
    <property type="entry name" value="TAGLIPASE"/>
</dbReference>
<evidence type="ECO:0000256" key="3">
    <source>
        <dbReference type="ARBA" id="ARBA00022525"/>
    </source>
</evidence>
<keyword evidence="5" id="KW-0732">Signal</keyword>
<keyword evidence="8" id="KW-1185">Reference proteome</keyword>
<dbReference type="GO" id="GO:0005615">
    <property type="term" value="C:extracellular space"/>
    <property type="evidence" value="ECO:0007669"/>
    <property type="project" value="TreeGrafter"/>
</dbReference>
<evidence type="ECO:0000256" key="5">
    <source>
        <dbReference type="SAM" id="SignalP"/>
    </source>
</evidence>
<dbReference type="EMBL" id="NCKV01001070">
    <property type="protein sequence ID" value="RWS29102.1"/>
    <property type="molecule type" value="Genomic_DNA"/>
</dbReference>
<dbReference type="OrthoDB" id="6515350at2759"/>
<name>A0A443SNP0_9ACAR</name>
<dbReference type="InterPro" id="IPR013818">
    <property type="entry name" value="Lipase"/>
</dbReference>
<keyword evidence="3" id="KW-0964">Secreted</keyword>
<dbReference type="InterPro" id="IPR000734">
    <property type="entry name" value="TAG_lipase"/>
</dbReference>
<evidence type="ECO:0000256" key="2">
    <source>
        <dbReference type="ARBA" id="ARBA00010701"/>
    </source>
</evidence>
<dbReference type="Gene3D" id="3.40.50.1820">
    <property type="entry name" value="alpha/beta hydrolase"/>
    <property type="match status" value="1"/>
</dbReference>
<organism evidence="7 8">
    <name type="scientific">Leptotrombidium deliense</name>
    <dbReference type="NCBI Taxonomy" id="299467"/>
    <lineage>
        <taxon>Eukaryota</taxon>
        <taxon>Metazoa</taxon>
        <taxon>Ecdysozoa</taxon>
        <taxon>Arthropoda</taxon>
        <taxon>Chelicerata</taxon>
        <taxon>Arachnida</taxon>
        <taxon>Acari</taxon>
        <taxon>Acariformes</taxon>
        <taxon>Trombidiformes</taxon>
        <taxon>Prostigmata</taxon>
        <taxon>Anystina</taxon>
        <taxon>Parasitengona</taxon>
        <taxon>Trombiculoidea</taxon>
        <taxon>Trombiculidae</taxon>
        <taxon>Leptotrombidium</taxon>
    </lineage>
</organism>
<dbReference type="AlphaFoldDB" id="A0A443SNP0"/>
<evidence type="ECO:0000256" key="4">
    <source>
        <dbReference type="RuleBase" id="RU004262"/>
    </source>
</evidence>
<proteinExistence type="inferred from homology"/>
<evidence type="ECO:0000259" key="6">
    <source>
        <dbReference type="Pfam" id="PF00151"/>
    </source>
</evidence>
<dbReference type="PANTHER" id="PTHR11610:SF173">
    <property type="entry name" value="LIPASE DOMAIN-CONTAINING PROTEIN-RELATED"/>
    <property type="match status" value="1"/>
</dbReference>
<comment type="subcellular location">
    <subcellularLocation>
        <location evidence="1">Secreted</location>
    </subcellularLocation>
</comment>
<protein>
    <submittedName>
        <fullName evidence="7">Pancreatic triacylglycerol lipase-like protein</fullName>
    </submittedName>
</protein>
<dbReference type="InterPro" id="IPR029058">
    <property type="entry name" value="AB_hydrolase_fold"/>
</dbReference>
<comment type="similarity">
    <text evidence="2 4">Belongs to the AB hydrolase superfamily. Lipase family.</text>
</comment>
<dbReference type="SUPFAM" id="SSF53474">
    <property type="entry name" value="alpha/beta-Hydrolases"/>
    <property type="match status" value="1"/>
</dbReference>
<dbReference type="Proteomes" id="UP000288716">
    <property type="component" value="Unassembled WGS sequence"/>
</dbReference>
<reference evidence="7 8" key="1">
    <citation type="journal article" date="2018" name="Gigascience">
        <title>Genomes of trombidid mites reveal novel predicted allergens and laterally-transferred genes associated with secondary metabolism.</title>
        <authorList>
            <person name="Dong X."/>
            <person name="Chaisiri K."/>
            <person name="Xia D."/>
            <person name="Armstrong S.D."/>
            <person name="Fang Y."/>
            <person name="Donnelly M.J."/>
            <person name="Kadowaki T."/>
            <person name="McGarry J.W."/>
            <person name="Darby A.C."/>
            <person name="Makepeace B.L."/>
        </authorList>
    </citation>
    <scope>NUCLEOTIDE SEQUENCE [LARGE SCALE GENOMIC DNA]</scope>
    <source>
        <strain evidence="7">UoL-UT</strain>
    </source>
</reference>
<accession>A0A443SNP0</accession>
<evidence type="ECO:0000313" key="8">
    <source>
        <dbReference type="Proteomes" id="UP000288716"/>
    </source>
</evidence>
<feature type="signal peptide" evidence="5">
    <location>
        <begin position="1"/>
        <end position="17"/>
    </location>
</feature>
<dbReference type="VEuPathDB" id="VectorBase:LDEU002936"/>
<evidence type="ECO:0000256" key="1">
    <source>
        <dbReference type="ARBA" id="ARBA00004613"/>
    </source>
</evidence>
<gene>
    <name evidence="7" type="ORF">B4U80_03965</name>
</gene>
<dbReference type="STRING" id="299467.A0A443SNP0"/>
<dbReference type="PANTHER" id="PTHR11610">
    <property type="entry name" value="LIPASE"/>
    <property type="match status" value="1"/>
</dbReference>
<dbReference type="CDD" id="cd00707">
    <property type="entry name" value="Pancreat_lipase_like"/>
    <property type="match status" value="1"/>
</dbReference>
<feature type="domain" description="Lipase" evidence="6">
    <location>
        <begin position="128"/>
        <end position="441"/>
    </location>
</feature>
<dbReference type="InterPro" id="IPR033906">
    <property type="entry name" value="Lipase_N"/>
</dbReference>
<evidence type="ECO:0000313" key="7">
    <source>
        <dbReference type="EMBL" id="RWS29102.1"/>
    </source>
</evidence>
<comment type="caution">
    <text evidence="7">The sequence shown here is derived from an EMBL/GenBank/DDBJ whole genome shotgun (WGS) entry which is preliminary data.</text>
</comment>